<dbReference type="PANTHER" id="PTHR41913">
    <property type="entry name" value="DUF1684 DOMAIN-CONTAINING PROTEIN"/>
    <property type="match status" value="1"/>
</dbReference>
<evidence type="ECO:0000313" key="2">
    <source>
        <dbReference type="Proteomes" id="UP000317043"/>
    </source>
</evidence>
<dbReference type="RefSeq" id="WP_170183416.1">
    <property type="nucleotide sequence ID" value="NZ_JBHTGS010000002.1"/>
</dbReference>
<sequence>MNHREDWLEWTARRDRQIGAPDGPLSLTALHWLDDTDTAYPGIPGTWRAADDRVVVTATATDGMSIDDRPIDGETTLDPVEDLRVRFAGGIIEIIRRSGSPAIRVRDPQAPARLAFDTLPRYDFDPGWRLPARFESYPQAQTREVGSVVEGVSHETKTLGEVVFEVDGRSHRLVVFGESDHFWVLFRDRTSGVTTAGAARSMALPAPESDGATVVDFNRAGNLPCAYNDFSTCPVPLPENRLDIAVTAGERLLV</sequence>
<evidence type="ECO:0008006" key="3">
    <source>
        <dbReference type="Google" id="ProtNLM"/>
    </source>
</evidence>
<dbReference type="EMBL" id="VFOW01000001">
    <property type="protein sequence ID" value="TQL78866.1"/>
    <property type="molecule type" value="Genomic_DNA"/>
</dbReference>
<gene>
    <name evidence="1" type="ORF">FB566_4461</name>
</gene>
<accession>A0A543B218</accession>
<keyword evidence="2" id="KW-1185">Reference proteome</keyword>
<dbReference type="Pfam" id="PF07920">
    <property type="entry name" value="DUF1684"/>
    <property type="match status" value="1"/>
</dbReference>
<dbReference type="PANTHER" id="PTHR41913:SF1">
    <property type="entry name" value="DUF1684 DOMAIN-CONTAINING PROTEIN"/>
    <property type="match status" value="1"/>
</dbReference>
<comment type="caution">
    <text evidence="1">The sequence shown here is derived from an EMBL/GenBank/DDBJ whole genome shotgun (WGS) entry which is preliminary data.</text>
</comment>
<protein>
    <recommendedName>
        <fullName evidence="3">DUF1684 domain-containing protein</fullName>
    </recommendedName>
</protein>
<organism evidence="1 2">
    <name type="scientific">Stackebrandtia endophytica</name>
    <dbReference type="NCBI Taxonomy" id="1496996"/>
    <lineage>
        <taxon>Bacteria</taxon>
        <taxon>Bacillati</taxon>
        <taxon>Actinomycetota</taxon>
        <taxon>Actinomycetes</taxon>
        <taxon>Glycomycetales</taxon>
        <taxon>Glycomycetaceae</taxon>
        <taxon>Stackebrandtia</taxon>
    </lineage>
</organism>
<dbReference type="Proteomes" id="UP000317043">
    <property type="component" value="Unassembled WGS sequence"/>
</dbReference>
<dbReference type="InterPro" id="IPR012467">
    <property type="entry name" value="DUF1684"/>
</dbReference>
<dbReference type="AlphaFoldDB" id="A0A543B218"/>
<reference evidence="1 2" key="1">
    <citation type="submission" date="2019-06" db="EMBL/GenBank/DDBJ databases">
        <title>Sequencing the genomes of 1000 actinobacteria strains.</title>
        <authorList>
            <person name="Klenk H.-P."/>
        </authorList>
    </citation>
    <scope>NUCLEOTIDE SEQUENCE [LARGE SCALE GENOMIC DNA]</scope>
    <source>
        <strain evidence="1 2">DSM 45928</strain>
    </source>
</reference>
<dbReference type="InParanoid" id="A0A543B218"/>
<name>A0A543B218_9ACTN</name>
<proteinExistence type="predicted"/>
<evidence type="ECO:0000313" key="1">
    <source>
        <dbReference type="EMBL" id="TQL78866.1"/>
    </source>
</evidence>